<proteinExistence type="predicted"/>
<name>A0ACC7NZS8_9BACL</name>
<organism evidence="1 2">
    <name type="scientific">Paenibacillus mesotrionivorans</name>
    <dbReference type="NCBI Taxonomy" id="3160968"/>
    <lineage>
        <taxon>Bacteria</taxon>
        <taxon>Bacillati</taxon>
        <taxon>Bacillota</taxon>
        <taxon>Bacilli</taxon>
        <taxon>Bacillales</taxon>
        <taxon>Paenibacillaceae</taxon>
        <taxon>Paenibacillus</taxon>
    </lineage>
</organism>
<keyword evidence="2" id="KW-1185">Reference proteome</keyword>
<gene>
    <name evidence="1" type="ORF">ACI1P1_14880</name>
</gene>
<accession>A0ACC7NZS8</accession>
<comment type="caution">
    <text evidence="1">The sequence shown here is derived from an EMBL/GenBank/DDBJ whole genome shotgun (WGS) entry which is preliminary data.</text>
</comment>
<sequence length="405" mass="42161">MEQAQVRTVKRVWPAKGDVSVSAIVAGLIAVTVSFTGPLLIIFQAAKLIGLSETQLSSWVWAIAVGSGLTGMALSAFFRAPVILAWSTPGAVLLVSGWSAYSYAESIGAFVVAAVIVTLFGLTGVFSYLMKQVPEGIISAMLAGILMKFGVDMFISMKQLPLLVLPLIVIFLVGKRVLPRYATMLTLFAGLGIAYAMGRLDFGGVAFSMAYPVWTTPSFSWNAVIGLGIPLAIVAMASQNATGMGVLRADGYELPATPLVTATGFMSILLAPLGSHGINLAAITAAICTGKESHDDPGKRYVAGIACGLFYVGFGLMGAAIVSVFSVFPAELVAVIAGVALLASMGSSLTGAMSDPVHRDSALITFLVTVSGLTIGGVGSAFWGLIAGLLASWILNGRWLGWRRK</sequence>
<evidence type="ECO:0000313" key="2">
    <source>
        <dbReference type="Proteomes" id="UP001631969"/>
    </source>
</evidence>
<dbReference type="EMBL" id="JBJURJ010000009">
    <property type="protein sequence ID" value="MFM9329576.1"/>
    <property type="molecule type" value="Genomic_DNA"/>
</dbReference>
<reference evidence="1" key="1">
    <citation type="submission" date="2024-12" db="EMBL/GenBank/DDBJ databases">
        <authorList>
            <person name="Wu N."/>
        </authorList>
    </citation>
    <scope>NUCLEOTIDE SEQUENCE</scope>
    <source>
        <strain evidence="1">P15</strain>
    </source>
</reference>
<dbReference type="Proteomes" id="UP001631969">
    <property type="component" value="Unassembled WGS sequence"/>
</dbReference>
<evidence type="ECO:0000313" key="1">
    <source>
        <dbReference type="EMBL" id="MFM9329576.1"/>
    </source>
</evidence>
<protein>
    <submittedName>
        <fullName evidence="1">Benzoate/H(+) symporter BenE family transporter</fullName>
    </submittedName>
</protein>